<dbReference type="PANTHER" id="PTHR33204">
    <property type="entry name" value="TRANSCRIPTIONAL REGULATOR, MARR FAMILY"/>
    <property type="match status" value="1"/>
</dbReference>
<evidence type="ECO:0000256" key="2">
    <source>
        <dbReference type="ARBA" id="ARBA00023125"/>
    </source>
</evidence>
<sequence length="113" mass="12900">MSQNTNNCPCKEKCPLETTMELIGGKWKIQILCSLYTDGATRYNELKRKLKGISNTMLASSLKELEQCGLIIREQFMEIPVRVEYRTTDACKELIPILGQLAIWGMKLKSIDE</sequence>
<keyword evidence="3" id="KW-0804">Transcription</keyword>
<dbReference type="PROSITE" id="PS51118">
    <property type="entry name" value="HTH_HXLR"/>
    <property type="match status" value="1"/>
</dbReference>
<proteinExistence type="predicted"/>
<reference evidence="5 6" key="1">
    <citation type="submission" date="2023-03" db="EMBL/GenBank/DDBJ databases">
        <title>Complete genome sequence of Tepidibacter sp. SWIR-1, isolated from a deep-sea hydrothermal vent.</title>
        <authorList>
            <person name="Li X."/>
        </authorList>
    </citation>
    <scope>NUCLEOTIDE SEQUENCE [LARGE SCALE GENOMIC DNA]</scope>
    <source>
        <strain evidence="5 6">SWIR-1</strain>
    </source>
</reference>
<gene>
    <name evidence="5" type="ORF">P4S50_07020</name>
</gene>
<evidence type="ECO:0000256" key="1">
    <source>
        <dbReference type="ARBA" id="ARBA00023015"/>
    </source>
</evidence>
<keyword evidence="1" id="KW-0805">Transcription regulation</keyword>
<dbReference type="SUPFAM" id="SSF46785">
    <property type="entry name" value="Winged helix' DNA-binding domain"/>
    <property type="match status" value="1"/>
</dbReference>
<protein>
    <submittedName>
        <fullName evidence="5">Helix-turn-helix domain-containing protein</fullName>
    </submittedName>
</protein>
<accession>A0ABY8EFV5</accession>
<dbReference type="Proteomes" id="UP001222800">
    <property type="component" value="Chromosome"/>
</dbReference>
<organism evidence="5 6">
    <name type="scientific">Tepidibacter hydrothermalis</name>
    <dbReference type="NCBI Taxonomy" id="3036126"/>
    <lineage>
        <taxon>Bacteria</taxon>
        <taxon>Bacillati</taxon>
        <taxon>Bacillota</taxon>
        <taxon>Clostridia</taxon>
        <taxon>Peptostreptococcales</taxon>
        <taxon>Peptostreptococcaceae</taxon>
        <taxon>Tepidibacter</taxon>
    </lineage>
</organism>
<keyword evidence="6" id="KW-1185">Reference proteome</keyword>
<dbReference type="InterPro" id="IPR036390">
    <property type="entry name" value="WH_DNA-bd_sf"/>
</dbReference>
<dbReference type="InterPro" id="IPR002577">
    <property type="entry name" value="HTH_HxlR"/>
</dbReference>
<keyword evidence="2" id="KW-0238">DNA-binding</keyword>
<dbReference type="Pfam" id="PF01638">
    <property type="entry name" value="HxlR"/>
    <property type="match status" value="1"/>
</dbReference>
<evidence type="ECO:0000259" key="4">
    <source>
        <dbReference type="PROSITE" id="PS51118"/>
    </source>
</evidence>
<dbReference type="EMBL" id="CP120733">
    <property type="protein sequence ID" value="WFD11822.1"/>
    <property type="molecule type" value="Genomic_DNA"/>
</dbReference>
<dbReference type="RefSeq" id="WP_277734008.1">
    <property type="nucleotide sequence ID" value="NZ_CP120733.1"/>
</dbReference>
<dbReference type="Gene3D" id="1.10.10.10">
    <property type="entry name" value="Winged helix-like DNA-binding domain superfamily/Winged helix DNA-binding domain"/>
    <property type="match status" value="1"/>
</dbReference>
<evidence type="ECO:0000256" key="3">
    <source>
        <dbReference type="ARBA" id="ARBA00023163"/>
    </source>
</evidence>
<evidence type="ECO:0000313" key="6">
    <source>
        <dbReference type="Proteomes" id="UP001222800"/>
    </source>
</evidence>
<evidence type="ECO:0000313" key="5">
    <source>
        <dbReference type="EMBL" id="WFD11822.1"/>
    </source>
</evidence>
<feature type="domain" description="HTH hxlR-type" evidence="4">
    <location>
        <begin position="14"/>
        <end position="113"/>
    </location>
</feature>
<dbReference type="InterPro" id="IPR036388">
    <property type="entry name" value="WH-like_DNA-bd_sf"/>
</dbReference>
<name>A0ABY8EFV5_9FIRM</name>